<keyword evidence="1 6" id="KW-0808">Transferase</keyword>
<keyword evidence="2 6" id="KW-0547">Nucleotide-binding</keyword>
<dbReference type="Pfam" id="PF04019">
    <property type="entry name" value="DUF359"/>
    <property type="match status" value="1"/>
</dbReference>
<dbReference type="Proteomes" id="UP000015381">
    <property type="component" value="Chromosome I"/>
</dbReference>
<dbReference type="PATRIC" id="fig|1033806.12.peg.2030"/>
<dbReference type="GeneID" id="23799402"/>
<evidence type="ECO:0000256" key="4">
    <source>
        <dbReference type="ARBA" id="ARBA00022993"/>
    </source>
</evidence>
<feature type="binding site" evidence="6">
    <location>
        <position position="144"/>
    </location>
    <ligand>
        <name>GTP</name>
        <dbReference type="ChEBI" id="CHEBI:37565"/>
    </ligand>
</feature>
<dbReference type="GO" id="GO:0016301">
    <property type="term" value="F:kinase activity"/>
    <property type="evidence" value="ECO:0007669"/>
    <property type="project" value="UniProtKB-UniRule"/>
</dbReference>
<comment type="function">
    <text evidence="6">Catalyzes the GTP-dependent phosphorylation of the 3'-hydroxyl group of dephosphocoenzyme A to form coenzyme A (CoA).</text>
</comment>
<keyword evidence="5 6" id="KW-0342">GTP-binding</keyword>
<evidence type="ECO:0000256" key="6">
    <source>
        <dbReference type="HAMAP-Rule" id="MF_00590"/>
    </source>
</evidence>
<dbReference type="EMBL" id="AFNT02000005">
    <property type="protein sequence ID" value="ERJ07246.1"/>
    <property type="molecule type" value="Genomic_DNA"/>
</dbReference>
<comment type="similarity">
    <text evidence="6">Belongs to the GTP-dependent DPCK family.</text>
</comment>
<feature type="binding site" evidence="6">
    <location>
        <position position="61"/>
    </location>
    <ligand>
        <name>GTP</name>
        <dbReference type="ChEBI" id="CHEBI:37565"/>
    </ligand>
</feature>
<dbReference type="HAMAP" id="MF_00590">
    <property type="entry name" value="Dephospho_CoA_kinase_GTP_dep"/>
    <property type="match status" value="1"/>
</dbReference>
<keyword evidence="3 6" id="KW-0418">Kinase</keyword>
<evidence type="ECO:0000256" key="2">
    <source>
        <dbReference type="ARBA" id="ARBA00022741"/>
    </source>
</evidence>
<dbReference type="EC" id="2.7.1.237" evidence="6"/>
<evidence type="ECO:0000313" key="11">
    <source>
        <dbReference type="Proteomes" id="UP000015381"/>
    </source>
</evidence>
<feature type="binding site" evidence="6">
    <location>
        <position position="59"/>
    </location>
    <ligand>
        <name>GTP</name>
        <dbReference type="ChEBI" id="CHEBI:37565"/>
    </ligand>
</feature>
<evidence type="ECO:0000313" key="9">
    <source>
        <dbReference type="EMBL" id="ERJ07246.1"/>
    </source>
</evidence>
<dbReference type="eggNOG" id="arCOG04076">
    <property type="taxonomic scope" value="Archaea"/>
</dbReference>
<dbReference type="KEGG" id="hti:HTIA_2044"/>
<dbReference type="EMBL" id="HF571520">
    <property type="protein sequence ID" value="CCQ34158.1"/>
    <property type="molecule type" value="Genomic_DNA"/>
</dbReference>
<reference evidence="9 10" key="1">
    <citation type="journal article" date="2011" name="J. Bacteriol.">
        <title>Genome sequence of Halorhabdus tiamatea, the first archaeon isolated from a deep-sea anoxic brine lake.</title>
        <authorList>
            <person name="Antunes A."/>
            <person name="Alam I."/>
            <person name="Bajic V.B."/>
            <person name="Stingl U."/>
        </authorList>
    </citation>
    <scope>NUCLEOTIDE SEQUENCE [LARGE SCALE GENOMIC DNA]</scope>
    <source>
        <strain evidence="9 10">SARL4B</strain>
    </source>
</reference>
<dbReference type="GO" id="GO:0015937">
    <property type="term" value="P:coenzyme A biosynthetic process"/>
    <property type="evidence" value="ECO:0007669"/>
    <property type="project" value="UniProtKB-UniRule"/>
</dbReference>
<reference evidence="8 11" key="3">
    <citation type="journal article" date="2014" name="Environ. Microbiol.">
        <title>Halorhabdus tiamatea: proteogenomics and glycosidase activity measurements identify the first cultivated euryarchaeon from a deep-sea anoxic brine lake as potential polysaccharide degrader.</title>
        <authorList>
            <person name="Werner J."/>
            <person name="Ferrer M."/>
            <person name="Michel G."/>
            <person name="Mann A.J."/>
            <person name="Huang S."/>
            <person name="Juarez S."/>
            <person name="Ciordia S."/>
            <person name="Albar J.P."/>
            <person name="Alcaide M."/>
            <person name="La Cono V."/>
            <person name="Yakimov M.M."/>
            <person name="Antunes A."/>
            <person name="Taborda M."/>
            <person name="Da Costa M.S."/>
            <person name="Amann R.I."/>
            <person name="Gloeckner F.O."/>
            <person name="Golyshina O.V."/>
            <person name="Golyshin P.N."/>
            <person name="Teeling H."/>
        </authorList>
    </citation>
    <scope>NUCLEOTIDE SEQUENCE [LARGE SCALE GENOMIC DNA]</scope>
    <source>
        <strain evidence="11">SARL4B</strain>
        <strain evidence="8">Type strain: SARL4B</strain>
    </source>
</reference>
<dbReference type="UniPathway" id="UPA00241"/>
<accession>F7PQ24</accession>
<dbReference type="STRING" id="1033806.HTIA_2044"/>
<comment type="pathway">
    <text evidence="6">Cofactor biosynthesis; coenzyme A biosynthesis.</text>
</comment>
<dbReference type="AlphaFoldDB" id="F7PQ24"/>
<feature type="binding site" evidence="6">
    <location>
        <position position="60"/>
    </location>
    <ligand>
        <name>GTP</name>
        <dbReference type="ChEBI" id="CHEBI:37565"/>
    </ligand>
</feature>
<dbReference type="HOGENOM" id="CLU_120795_0_0_2"/>
<evidence type="ECO:0000256" key="7">
    <source>
        <dbReference type="SAM" id="MobiDB-lite"/>
    </source>
</evidence>
<evidence type="ECO:0000256" key="1">
    <source>
        <dbReference type="ARBA" id="ARBA00022679"/>
    </source>
</evidence>
<organism evidence="9 10">
    <name type="scientific">Halorhabdus tiamatea SARL4B</name>
    <dbReference type="NCBI Taxonomy" id="1033806"/>
    <lineage>
        <taxon>Archaea</taxon>
        <taxon>Methanobacteriati</taxon>
        <taxon>Methanobacteriota</taxon>
        <taxon>Stenosarchaea group</taxon>
        <taxon>Halobacteria</taxon>
        <taxon>Halobacteriales</taxon>
        <taxon>Haloarculaceae</taxon>
        <taxon>Halorhabdus</taxon>
    </lineage>
</organism>
<dbReference type="InterPro" id="IPR007164">
    <property type="entry name" value="GTP-dep_dephospho-CoA_kin"/>
</dbReference>
<keyword evidence="4 6" id="KW-0173">Coenzyme A biosynthesis</keyword>
<gene>
    <name evidence="9" type="ORF">HLRTI_000604</name>
    <name evidence="8" type="ORF">HTIA_2044</name>
</gene>
<sequence>MSEEPSTPLDRDGSGAGGDVVLSLPESLRSALKEPFGPVFTDADSLLAEAGDPLIAVGDIVTYHLLEAGRPPDVSLIDERTERCAVEAGVRDRIVGTDADEEWFEYRVQVDNPAGTVTADLLAALAEALDREDPSTIVVVDGEEDLATLPAIIVAPPGASVVYGQPGEGMVHVAADTAASERARSILSRMDGDQDRAFELLGIS</sequence>
<comment type="caution">
    <text evidence="6">Lacks conserved residue(s) required for the propagation of feature annotation.</text>
</comment>
<dbReference type="Proteomes" id="UP000003861">
    <property type="component" value="Unassembled WGS sequence"/>
</dbReference>
<dbReference type="GO" id="GO:0005525">
    <property type="term" value="F:GTP binding"/>
    <property type="evidence" value="ECO:0007669"/>
    <property type="project" value="UniProtKB-UniRule"/>
</dbReference>
<evidence type="ECO:0000256" key="5">
    <source>
        <dbReference type="ARBA" id="ARBA00023134"/>
    </source>
</evidence>
<evidence type="ECO:0000256" key="3">
    <source>
        <dbReference type="ARBA" id="ARBA00022777"/>
    </source>
</evidence>
<dbReference type="PANTHER" id="PTHR40732:SF1">
    <property type="entry name" value="GTP-DEPENDENT DEPHOSPHO-COA KINASE"/>
    <property type="match status" value="1"/>
</dbReference>
<dbReference type="OrthoDB" id="15447at2157"/>
<protein>
    <recommendedName>
        <fullName evidence="6">GTP-dependent dephospho-CoA kinase</fullName>
        <ecNumber evidence="6">2.7.1.237</ecNumber>
    </recommendedName>
    <alternativeName>
        <fullName evidence="6">Dephospho-coenzyme A kinase</fullName>
        <shortName evidence="6">DPCK</shortName>
    </alternativeName>
</protein>
<dbReference type="RefSeq" id="WP_008528270.1">
    <property type="nucleotide sequence ID" value="NC_021921.1"/>
</dbReference>
<evidence type="ECO:0000313" key="10">
    <source>
        <dbReference type="Proteomes" id="UP000003861"/>
    </source>
</evidence>
<keyword evidence="11" id="KW-1185">Reference proteome</keyword>
<dbReference type="PANTHER" id="PTHR40732">
    <property type="entry name" value="UPF0218 PROTEIN TK1697"/>
    <property type="match status" value="1"/>
</dbReference>
<feature type="binding site" evidence="6">
    <location>
        <position position="78"/>
    </location>
    <ligand>
        <name>GTP</name>
        <dbReference type="ChEBI" id="CHEBI:37565"/>
    </ligand>
</feature>
<name>F7PQ24_9EURY</name>
<proteinExistence type="inferred from homology"/>
<dbReference type="PIRSF" id="PIRSF006533">
    <property type="entry name" value="UCP006533"/>
    <property type="match status" value="1"/>
</dbReference>
<reference evidence="9 10" key="2">
    <citation type="journal article" date="2013" name="PLoS ONE">
        <title>INDIGO - INtegrated Data Warehouse of MIcrobial GenOmes with Examples from the Red Sea Extremophiles.</title>
        <authorList>
            <person name="Alam I."/>
            <person name="Antunes A."/>
            <person name="Kamau A.A."/>
            <person name="Ba Alawi W."/>
            <person name="Kalkatawi M."/>
            <person name="Stingl U."/>
            <person name="Bajic V.B."/>
        </authorList>
    </citation>
    <scope>NUCLEOTIDE SEQUENCE [LARGE SCALE GENOMIC DNA]</scope>
    <source>
        <strain evidence="9 10">SARL4B</strain>
    </source>
</reference>
<evidence type="ECO:0000313" key="8">
    <source>
        <dbReference type="EMBL" id="CCQ34158.1"/>
    </source>
</evidence>
<feature type="region of interest" description="Disordered" evidence="7">
    <location>
        <begin position="1"/>
        <end position="21"/>
    </location>
</feature>
<comment type="catalytic activity">
    <reaction evidence="6">
        <text>3'-dephospho-CoA + GTP = GDP + CoA + H(+)</text>
        <dbReference type="Rhea" id="RHEA:61156"/>
        <dbReference type="ChEBI" id="CHEBI:15378"/>
        <dbReference type="ChEBI" id="CHEBI:37565"/>
        <dbReference type="ChEBI" id="CHEBI:57287"/>
        <dbReference type="ChEBI" id="CHEBI:57328"/>
        <dbReference type="ChEBI" id="CHEBI:58189"/>
        <dbReference type="EC" id="2.7.1.237"/>
    </reaction>
</comment>